<comment type="similarity">
    <text evidence="1">Belongs to the CoA-transferase III family.</text>
</comment>
<dbReference type="AlphaFoldDB" id="A0A9W4RXJ2"/>
<sequence length="594" mass="66099">MGSRIQYSVPQEASRVFCEGILNNPLVGPLSPELLALSKRIRFEGSDLPSIPVNWQFAESISALKAYEALLLMQLVSKKYGLSNTEVTINTGHATLFFMTPMIASVVQDGKRIPFGPMSPETQKLFPNEDKHRAIDGLHRTLATNIYKACDGRYYHIHGLLAPFTCVGIDPYLTRIGSMNPEPTLTALGLPLEGEPDDKDESVVRRFQNVISELDSSDLDQLMNEQHRQAGTIAYTADEYSATEQGQQCAKVGLYELSKDSESEQPASWWPETVPQSPDSTSIRPLAGLKVVDLTRVIAGPAISRSLAEMGASVMRVTSPNITDLSALHQDLNWGKWNCHLDLKKPGDKDKLRELIRDADVVVDGYRPGVMERHCFGRQAIYDLVKDRPRGIIHVRENCYGWHGPWSHRSGWQQISDACCGVSMSYGRAMGHDEAVTPVFPNSDYCTGVCGSAAVLDALVRRSDQGGSYGIDVALNYYSQWLVRSCGTYPDDVWTELWQRHGTPVFRHYHAMSYLLPSVMKLLREHDAATLFNPAFFENRHAEFIKTTFSQVKPIAQFTAGDVHLGYQVGTRGNGVDCPRWPTSLSVEVVTNSN</sequence>
<comment type="caution">
    <text evidence="2">The sequence shown here is derived from an EMBL/GenBank/DDBJ whole genome shotgun (WGS) entry which is preliminary data.</text>
</comment>
<organism evidence="2 3">
    <name type="scientific">Colletotrichum noveboracense</name>
    <dbReference type="NCBI Taxonomy" id="2664923"/>
    <lineage>
        <taxon>Eukaryota</taxon>
        <taxon>Fungi</taxon>
        <taxon>Dikarya</taxon>
        <taxon>Ascomycota</taxon>
        <taxon>Pezizomycotina</taxon>
        <taxon>Sordariomycetes</taxon>
        <taxon>Hypocreomycetidae</taxon>
        <taxon>Glomerellales</taxon>
        <taxon>Glomerellaceae</taxon>
        <taxon>Colletotrichum</taxon>
        <taxon>Colletotrichum gloeosporioides species complex</taxon>
    </lineage>
</organism>
<dbReference type="GO" id="GO:0003824">
    <property type="term" value="F:catalytic activity"/>
    <property type="evidence" value="ECO:0007669"/>
    <property type="project" value="InterPro"/>
</dbReference>
<dbReference type="InterPro" id="IPR023606">
    <property type="entry name" value="CoA-Trfase_III_dom_1_sf"/>
</dbReference>
<dbReference type="PANTHER" id="PTHR48229:SF2">
    <property type="entry name" value="CAIB_BAIF FAMILY PROTEIN"/>
    <property type="match status" value="1"/>
</dbReference>
<dbReference type="Pfam" id="PF02515">
    <property type="entry name" value="CoA_transf_3"/>
    <property type="match status" value="1"/>
</dbReference>
<protein>
    <recommendedName>
        <fullName evidence="4">Alpha methylacyl-CoA racemase</fullName>
    </recommendedName>
</protein>
<dbReference type="Gene3D" id="3.40.50.10540">
    <property type="entry name" value="Crotonobetainyl-coa:carnitine coa-transferase, domain 1"/>
    <property type="match status" value="1"/>
</dbReference>
<proteinExistence type="inferred from homology"/>
<dbReference type="PANTHER" id="PTHR48229">
    <property type="entry name" value="CAIB/BAIF FAMILY ENZYME (AFU_ORTHOLOGUE AFUA_1G05360)-RELATED"/>
    <property type="match status" value="1"/>
</dbReference>
<accession>A0A9W4RXJ2</accession>
<evidence type="ECO:0008006" key="4">
    <source>
        <dbReference type="Google" id="ProtNLM"/>
    </source>
</evidence>
<evidence type="ECO:0000313" key="2">
    <source>
        <dbReference type="EMBL" id="CAI0649435.1"/>
    </source>
</evidence>
<keyword evidence="3" id="KW-1185">Reference proteome</keyword>
<evidence type="ECO:0000313" key="3">
    <source>
        <dbReference type="Proteomes" id="UP001152533"/>
    </source>
</evidence>
<dbReference type="Proteomes" id="UP001152533">
    <property type="component" value="Unassembled WGS sequence"/>
</dbReference>
<gene>
    <name evidence="2" type="ORF">CGXH109_LOCUS85750</name>
</gene>
<reference evidence="2" key="1">
    <citation type="submission" date="2022-08" db="EMBL/GenBank/DDBJ databases">
        <authorList>
            <person name="Giroux E."/>
            <person name="Giroux E."/>
        </authorList>
    </citation>
    <scope>NUCLEOTIDE SEQUENCE</scope>
    <source>
        <strain evidence="2">H1091258</strain>
    </source>
</reference>
<name>A0A9W4RXJ2_9PEZI</name>
<dbReference type="SUPFAM" id="SSF89796">
    <property type="entry name" value="CoA-transferase family III (CaiB/BaiF)"/>
    <property type="match status" value="2"/>
</dbReference>
<dbReference type="InterPro" id="IPR052985">
    <property type="entry name" value="CoA-trans_III_biosynth/detox"/>
</dbReference>
<dbReference type="InterPro" id="IPR003673">
    <property type="entry name" value="CoA-Trfase_fam_III"/>
</dbReference>
<dbReference type="EMBL" id="CAMGZC010000699">
    <property type="protein sequence ID" value="CAI0649435.1"/>
    <property type="molecule type" value="Genomic_DNA"/>
</dbReference>
<evidence type="ECO:0000256" key="1">
    <source>
        <dbReference type="ARBA" id="ARBA00008383"/>
    </source>
</evidence>